<dbReference type="EMBL" id="FUZA01000006">
    <property type="protein sequence ID" value="SKC08795.1"/>
    <property type="molecule type" value="Genomic_DNA"/>
</dbReference>
<proteinExistence type="inferred from homology"/>
<dbReference type="SUPFAM" id="SSF48264">
    <property type="entry name" value="Cytochrome P450"/>
    <property type="match status" value="1"/>
</dbReference>
<evidence type="ECO:0000313" key="4">
    <source>
        <dbReference type="Proteomes" id="UP000190897"/>
    </source>
</evidence>
<evidence type="ECO:0000256" key="2">
    <source>
        <dbReference type="RuleBase" id="RU000461"/>
    </source>
</evidence>
<dbReference type="PROSITE" id="PS00086">
    <property type="entry name" value="CYTOCHROME_P450"/>
    <property type="match status" value="1"/>
</dbReference>
<keyword evidence="2" id="KW-0479">Metal-binding</keyword>
<dbReference type="InterPro" id="IPR017972">
    <property type="entry name" value="Cyt_P450_CS"/>
</dbReference>
<dbReference type="GO" id="GO:0004497">
    <property type="term" value="F:monooxygenase activity"/>
    <property type="evidence" value="ECO:0007669"/>
    <property type="project" value="UniProtKB-KW"/>
</dbReference>
<dbReference type="RefSeq" id="WP_082216570.1">
    <property type="nucleotide sequence ID" value="NZ_FUZA01000006.1"/>
</dbReference>
<dbReference type="AlphaFoldDB" id="A0A1T5GK53"/>
<sequence length="397" mass="45916">MSAAAIWSSQNKISQNYAELIDDVRKNNPVHLNVFGDLVVMDYKHVKKIFADSDNFQNFDFTERFKVVSAIANNDPALLEFGESLRHWLLFMNGQAHAEHRKMVNRKFYEANYETITMDAIREVIHSYQDKDEADLVEITRKFSFLIISKIIGLKSEDYDFIQKFSYVITLIFEKTLNVKDLLECANMSGQFRSYLGETLSRQEKQATNSLLLEMKEVMGSPRVNELIGTWEFLVNAATETTTLLLTRSIATLIENKEKRINWDSHDGCAIAVEELIRYVSPVNWIPRQVREDMEFEGLQLKKGKTVLLGIASANRDPEIFQNPETFIPTRKPNPHIGFGFGIHHCMGARLSRFEMQKFLPRFMAAFPNIRLHPEKPGEWDSKVFFRGHKNLPVLLK</sequence>
<keyword evidence="2" id="KW-0560">Oxidoreductase</keyword>
<dbReference type="PANTHER" id="PTHR46696">
    <property type="entry name" value="P450, PUTATIVE (EUROFUNG)-RELATED"/>
    <property type="match status" value="1"/>
</dbReference>
<reference evidence="4" key="1">
    <citation type="submission" date="2017-02" db="EMBL/GenBank/DDBJ databases">
        <authorList>
            <person name="Varghese N."/>
            <person name="Submissions S."/>
        </authorList>
    </citation>
    <scope>NUCLEOTIDE SEQUENCE [LARGE SCALE GENOMIC DNA]</scope>
    <source>
        <strain evidence="4">DSM 22270</strain>
    </source>
</reference>
<dbReference type="PANTHER" id="PTHR46696:SF1">
    <property type="entry name" value="CYTOCHROME P450 YJIB-RELATED"/>
    <property type="match status" value="1"/>
</dbReference>
<dbReference type="Proteomes" id="UP000190897">
    <property type="component" value="Unassembled WGS sequence"/>
</dbReference>
<organism evidence="3 4">
    <name type="scientific">Dyadobacter psychrophilus</name>
    <dbReference type="NCBI Taxonomy" id="651661"/>
    <lineage>
        <taxon>Bacteria</taxon>
        <taxon>Pseudomonadati</taxon>
        <taxon>Bacteroidota</taxon>
        <taxon>Cytophagia</taxon>
        <taxon>Cytophagales</taxon>
        <taxon>Spirosomataceae</taxon>
        <taxon>Dyadobacter</taxon>
    </lineage>
</organism>
<dbReference type="STRING" id="651661.SAMN05660293_04051"/>
<dbReference type="GO" id="GO:0016705">
    <property type="term" value="F:oxidoreductase activity, acting on paired donors, with incorporation or reduction of molecular oxygen"/>
    <property type="evidence" value="ECO:0007669"/>
    <property type="project" value="InterPro"/>
</dbReference>
<dbReference type="Gene3D" id="1.10.630.10">
    <property type="entry name" value="Cytochrome P450"/>
    <property type="match status" value="1"/>
</dbReference>
<dbReference type="InterPro" id="IPR001128">
    <property type="entry name" value="Cyt_P450"/>
</dbReference>
<protein>
    <submittedName>
        <fullName evidence="3">Cytochrome P450</fullName>
    </submittedName>
</protein>
<dbReference type="InterPro" id="IPR002397">
    <property type="entry name" value="Cyt_P450_B"/>
</dbReference>
<dbReference type="OrthoDB" id="9801155at2"/>
<dbReference type="GO" id="GO:0020037">
    <property type="term" value="F:heme binding"/>
    <property type="evidence" value="ECO:0007669"/>
    <property type="project" value="InterPro"/>
</dbReference>
<dbReference type="PRINTS" id="PR00359">
    <property type="entry name" value="BP450"/>
</dbReference>
<evidence type="ECO:0000313" key="3">
    <source>
        <dbReference type="EMBL" id="SKC08795.1"/>
    </source>
</evidence>
<keyword evidence="2" id="KW-0349">Heme</keyword>
<name>A0A1T5GK53_9BACT</name>
<keyword evidence="2" id="KW-0503">Monooxygenase</keyword>
<comment type="similarity">
    <text evidence="1 2">Belongs to the cytochrome P450 family.</text>
</comment>
<gene>
    <name evidence="3" type="ORF">SAMN05660293_04051</name>
</gene>
<evidence type="ECO:0000256" key="1">
    <source>
        <dbReference type="ARBA" id="ARBA00010617"/>
    </source>
</evidence>
<accession>A0A1T5GK53</accession>
<dbReference type="GO" id="GO:0005506">
    <property type="term" value="F:iron ion binding"/>
    <property type="evidence" value="ECO:0007669"/>
    <property type="project" value="InterPro"/>
</dbReference>
<dbReference type="InterPro" id="IPR036396">
    <property type="entry name" value="Cyt_P450_sf"/>
</dbReference>
<dbReference type="Pfam" id="PF00067">
    <property type="entry name" value="p450"/>
    <property type="match status" value="1"/>
</dbReference>
<keyword evidence="4" id="KW-1185">Reference proteome</keyword>
<keyword evidence="2" id="KW-0408">Iron</keyword>